<name>A0AAF0U2F5_SOLVR</name>
<dbReference type="EMBL" id="CP133618">
    <property type="protein sequence ID" value="WMV37944.1"/>
    <property type="molecule type" value="Genomic_DNA"/>
</dbReference>
<dbReference type="Proteomes" id="UP001234989">
    <property type="component" value="Chromosome 7"/>
</dbReference>
<proteinExistence type="predicted"/>
<dbReference type="AlphaFoldDB" id="A0AAF0U2F5"/>
<accession>A0AAF0U2F5</accession>
<organism evidence="1 2">
    <name type="scientific">Solanum verrucosum</name>
    <dbReference type="NCBI Taxonomy" id="315347"/>
    <lineage>
        <taxon>Eukaryota</taxon>
        <taxon>Viridiplantae</taxon>
        <taxon>Streptophyta</taxon>
        <taxon>Embryophyta</taxon>
        <taxon>Tracheophyta</taxon>
        <taxon>Spermatophyta</taxon>
        <taxon>Magnoliopsida</taxon>
        <taxon>eudicotyledons</taxon>
        <taxon>Gunneridae</taxon>
        <taxon>Pentapetalae</taxon>
        <taxon>asterids</taxon>
        <taxon>lamiids</taxon>
        <taxon>Solanales</taxon>
        <taxon>Solanaceae</taxon>
        <taxon>Solanoideae</taxon>
        <taxon>Solaneae</taxon>
        <taxon>Solanum</taxon>
    </lineage>
</organism>
<sequence length="55" mass="6463">MKGQLYSRKGKIILLKNIRIVIRILIQLSNYTKGRNKLGKTNKLFKRSYFFDTSG</sequence>
<evidence type="ECO:0000313" key="2">
    <source>
        <dbReference type="Proteomes" id="UP001234989"/>
    </source>
</evidence>
<gene>
    <name evidence="1" type="ORF">MTR67_031329</name>
</gene>
<evidence type="ECO:0000313" key="1">
    <source>
        <dbReference type="EMBL" id="WMV37944.1"/>
    </source>
</evidence>
<keyword evidence="2" id="KW-1185">Reference proteome</keyword>
<protein>
    <submittedName>
        <fullName evidence="1">Uncharacterized protein</fullName>
    </submittedName>
</protein>
<reference evidence="1" key="1">
    <citation type="submission" date="2023-08" db="EMBL/GenBank/DDBJ databases">
        <title>A de novo genome assembly of Solanum verrucosum Schlechtendal, a Mexican diploid species geographically isolated from the other diploid A-genome species in potato relatives.</title>
        <authorList>
            <person name="Hosaka K."/>
        </authorList>
    </citation>
    <scope>NUCLEOTIDE SEQUENCE</scope>
    <source>
        <tissue evidence="1">Young leaves</tissue>
    </source>
</reference>